<proteinExistence type="predicted"/>
<organism evidence="1 2">
    <name type="scientific">Pseudomonas oryzihabitans</name>
    <dbReference type="NCBI Taxonomy" id="47885"/>
    <lineage>
        <taxon>Bacteria</taxon>
        <taxon>Pseudomonadati</taxon>
        <taxon>Pseudomonadota</taxon>
        <taxon>Gammaproteobacteria</taxon>
        <taxon>Pseudomonadales</taxon>
        <taxon>Pseudomonadaceae</taxon>
        <taxon>Pseudomonas</taxon>
    </lineage>
</organism>
<dbReference type="AlphaFoldDB" id="A0A2Z5A9A0"/>
<dbReference type="EMBL" id="CP022198">
    <property type="protein sequence ID" value="AXA67438.1"/>
    <property type="molecule type" value="Genomic_DNA"/>
</dbReference>
<name>A0A2Z5A9A0_9PSED</name>
<evidence type="ECO:0000313" key="1">
    <source>
        <dbReference type="EMBL" id="AXA67438.1"/>
    </source>
</evidence>
<gene>
    <name evidence="1" type="ORF">CE139_16990</name>
</gene>
<dbReference type="Proteomes" id="UP000250579">
    <property type="component" value="Chromosome"/>
</dbReference>
<dbReference type="RefSeq" id="WP_208691571.1">
    <property type="nucleotide sequence ID" value="NZ_CP022198.1"/>
</dbReference>
<accession>A0A2Z5A9A0</accession>
<evidence type="ECO:0000313" key="2">
    <source>
        <dbReference type="Proteomes" id="UP000250579"/>
    </source>
</evidence>
<sequence>MDSYVFETARRLLTEVYGSLYELESGQGFRCVKAERGQIFLYRPVAGLAEGNLGEIAFEVESHARRAGRGIVETRQFFRQLKVDSGHATERDSRYDWPRIGFTTKEEVTPIVLQLKAFLGVRS</sequence>
<protein>
    <submittedName>
        <fullName evidence="1">Uncharacterized protein</fullName>
    </submittedName>
</protein>
<reference evidence="1 2" key="1">
    <citation type="submission" date="2017-06" db="EMBL/GenBank/DDBJ databases">
        <title>Evolution towards high GC content and high-temperature stress adaptation in endophytic Pseudomonas oryzihabitans impacted its plant-growth promoting traits.</title>
        <authorList>
            <person name="Nascimento F.X."/>
        </authorList>
    </citation>
    <scope>NUCLEOTIDE SEQUENCE [LARGE SCALE GENOMIC DNA]</scope>
    <source>
        <strain evidence="1 2">MS8</strain>
    </source>
</reference>